<proteinExistence type="predicted"/>
<dbReference type="AlphaFoldDB" id="A0A1A8XC84"/>
<organism evidence="1 2">
    <name type="scientific">Plasmodium ovale curtisi</name>
    <dbReference type="NCBI Taxonomy" id="864141"/>
    <lineage>
        <taxon>Eukaryota</taxon>
        <taxon>Sar</taxon>
        <taxon>Alveolata</taxon>
        <taxon>Apicomplexa</taxon>
        <taxon>Aconoidasida</taxon>
        <taxon>Haemosporida</taxon>
        <taxon>Plasmodiidae</taxon>
        <taxon>Plasmodium</taxon>
        <taxon>Plasmodium (Plasmodium)</taxon>
    </lineage>
</organism>
<feature type="non-terminal residue" evidence="1">
    <location>
        <position position="1"/>
    </location>
</feature>
<evidence type="ECO:0000313" key="2">
    <source>
        <dbReference type="Proteomes" id="UP000078546"/>
    </source>
</evidence>
<accession>A0A1A8XC84</accession>
<name>A0A1A8XC84_PLAOA</name>
<dbReference type="EMBL" id="FLQV01003763">
    <property type="protein sequence ID" value="SBT02804.1"/>
    <property type="molecule type" value="Genomic_DNA"/>
</dbReference>
<dbReference type="Proteomes" id="UP000078546">
    <property type="component" value="Unassembled WGS sequence"/>
</dbReference>
<protein>
    <submittedName>
        <fullName evidence="1">Uncharacterized protein</fullName>
    </submittedName>
</protein>
<gene>
    <name evidence="1" type="ORF">POVCU1_080920</name>
</gene>
<sequence>ASLCRRSRALAAPPWLNKLTTAMCMKRIKKSSGL</sequence>
<evidence type="ECO:0000313" key="1">
    <source>
        <dbReference type="EMBL" id="SBT02804.1"/>
    </source>
</evidence>
<reference evidence="2" key="1">
    <citation type="submission" date="2016-05" db="EMBL/GenBank/DDBJ databases">
        <authorList>
            <person name="Naeem Raeece"/>
        </authorList>
    </citation>
    <scope>NUCLEOTIDE SEQUENCE [LARGE SCALE GENOMIC DNA]</scope>
</reference>